<evidence type="ECO:0008006" key="9">
    <source>
        <dbReference type="Google" id="ProtNLM"/>
    </source>
</evidence>
<accession>A0AAV5TKE3</accession>
<sequence>RCYSLVLLNLAIVEILTAISSLLIFKKVMSTSYYFINAIGGICRHWDSSLCFYLSVIQLAGIAHYAVMIAFCSCYRYYVIVYSRFEPKLSIVLLALLIISETRHVWRNC</sequence>
<comment type="similarity">
    <text evidence="2">Belongs to the nematode receptor-like protein srd family.</text>
</comment>
<evidence type="ECO:0000256" key="1">
    <source>
        <dbReference type="ARBA" id="ARBA00004141"/>
    </source>
</evidence>
<gene>
    <name evidence="7" type="ORF">PENTCL1PPCAC_16872</name>
</gene>
<comment type="subcellular location">
    <subcellularLocation>
        <location evidence="1">Membrane</location>
        <topology evidence="1">Multi-pass membrane protein</topology>
    </subcellularLocation>
</comment>
<reference evidence="7" key="1">
    <citation type="submission" date="2023-10" db="EMBL/GenBank/DDBJ databases">
        <title>Genome assembly of Pristionchus species.</title>
        <authorList>
            <person name="Yoshida K."/>
            <person name="Sommer R.J."/>
        </authorList>
    </citation>
    <scope>NUCLEOTIDE SEQUENCE</scope>
    <source>
        <strain evidence="7">RS0144</strain>
    </source>
</reference>
<dbReference type="Pfam" id="PF10317">
    <property type="entry name" value="7TM_GPCR_Srd"/>
    <property type="match status" value="1"/>
</dbReference>
<dbReference type="InterPro" id="IPR050920">
    <property type="entry name" value="Nematode_rcpt-like_delta"/>
</dbReference>
<evidence type="ECO:0000256" key="2">
    <source>
        <dbReference type="ARBA" id="ARBA00009166"/>
    </source>
</evidence>
<evidence type="ECO:0000256" key="5">
    <source>
        <dbReference type="ARBA" id="ARBA00023136"/>
    </source>
</evidence>
<dbReference type="AlphaFoldDB" id="A0AAV5TKE3"/>
<evidence type="ECO:0000256" key="4">
    <source>
        <dbReference type="ARBA" id="ARBA00022989"/>
    </source>
</evidence>
<evidence type="ECO:0000313" key="8">
    <source>
        <dbReference type="Proteomes" id="UP001432027"/>
    </source>
</evidence>
<dbReference type="InterPro" id="IPR019421">
    <property type="entry name" value="7TM_GPCR_serpentine_rcpt_Srd"/>
</dbReference>
<comment type="caution">
    <text evidence="7">The sequence shown here is derived from an EMBL/GenBank/DDBJ whole genome shotgun (WGS) entry which is preliminary data.</text>
</comment>
<dbReference type="PANTHER" id="PTHR22945">
    <property type="entry name" value="SERPENTINE RECEPTOR, CLASS D DELTA"/>
    <property type="match status" value="1"/>
</dbReference>
<dbReference type="GO" id="GO:0016020">
    <property type="term" value="C:membrane"/>
    <property type="evidence" value="ECO:0007669"/>
    <property type="project" value="UniProtKB-SubCell"/>
</dbReference>
<name>A0AAV5TKE3_9BILA</name>
<proteinExistence type="inferred from homology"/>
<dbReference type="EMBL" id="BTSX01000004">
    <property type="protein sequence ID" value="GMS94697.1"/>
    <property type="molecule type" value="Genomic_DNA"/>
</dbReference>
<keyword evidence="8" id="KW-1185">Reference proteome</keyword>
<feature type="transmembrane region" description="Helical" evidence="6">
    <location>
        <begin position="6"/>
        <end position="25"/>
    </location>
</feature>
<organism evidence="7 8">
    <name type="scientific">Pristionchus entomophagus</name>
    <dbReference type="NCBI Taxonomy" id="358040"/>
    <lineage>
        <taxon>Eukaryota</taxon>
        <taxon>Metazoa</taxon>
        <taxon>Ecdysozoa</taxon>
        <taxon>Nematoda</taxon>
        <taxon>Chromadorea</taxon>
        <taxon>Rhabditida</taxon>
        <taxon>Rhabditina</taxon>
        <taxon>Diplogasteromorpha</taxon>
        <taxon>Diplogasteroidea</taxon>
        <taxon>Neodiplogasteridae</taxon>
        <taxon>Pristionchus</taxon>
    </lineage>
</organism>
<feature type="transmembrane region" description="Helical" evidence="6">
    <location>
        <begin position="50"/>
        <end position="71"/>
    </location>
</feature>
<keyword evidence="3 6" id="KW-0812">Transmembrane</keyword>
<protein>
    <recommendedName>
        <fullName evidence="9">G protein-coupled receptor</fullName>
    </recommendedName>
</protein>
<feature type="non-terminal residue" evidence="7">
    <location>
        <position position="1"/>
    </location>
</feature>
<evidence type="ECO:0000256" key="6">
    <source>
        <dbReference type="SAM" id="Phobius"/>
    </source>
</evidence>
<keyword evidence="5 6" id="KW-0472">Membrane</keyword>
<dbReference type="Proteomes" id="UP001432027">
    <property type="component" value="Unassembled WGS sequence"/>
</dbReference>
<dbReference type="PANTHER" id="PTHR22945:SF40">
    <property type="entry name" value="SERPENTINE RECEPTOR, CLASS D (DELTA)-RELATED"/>
    <property type="match status" value="1"/>
</dbReference>
<evidence type="ECO:0000256" key="3">
    <source>
        <dbReference type="ARBA" id="ARBA00022692"/>
    </source>
</evidence>
<keyword evidence="4 6" id="KW-1133">Transmembrane helix</keyword>
<evidence type="ECO:0000313" key="7">
    <source>
        <dbReference type="EMBL" id="GMS94697.1"/>
    </source>
</evidence>